<evidence type="ECO:0000313" key="1">
    <source>
        <dbReference type="EMBL" id="CAJ1942095.1"/>
    </source>
</evidence>
<proteinExistence type="predicted"/>
<keyword evidence="2" id="KW-1185">Reference proteome</keyword>
<dbReference type="EMBL" id="OY731400">
    <property type="protein sequence ID" value="CAJ1942095.1"/>
    <property type="molecule type" value="Genomic_DNA"/>
</dbReference>
<gene>
    <name evidence="1" type="ORF">AYBTSS11_LOCUS10663</name>
</gene>
<sequence length="116" mass="13489">MCQEELQTSVSKPELEGTWVGIASHSLDGWIGWPVVNPIVWLSKKIELIEMLLDTTKGDMLHYILARHEHTHEYHGSLSRCCKIQARDSFLPYWDLVLEQNRTKIMRLDVIDDVDD</sequence>
<organism evidence="1 2">
    <name type="scientific">Sphenostylis stenocarpa</name>
    <dbReference type="NCBI Taxonomy" id="92480"/>
    <lineage>
        <taxon>Eukaryota</taxon>
        <taxon>Viridiplantae</taxon>
        <taxon>Streptophyta</taxon>
        <taxon>Embryophyta</taxon>
        <taxon>Tracheophyta</taxon>
        <taxon>Spermatophyta</taxon>
        <taxon>Magnoliopsida</taxon>
        <taxon>eudicotyledons</taxon>
        <taxon>Gunneridae</taxon>
        <taxon>Pentapetalae</taxon>
        <taxon>rosids</taxon>
        <taxon>fabids</taxon>
        <taxon>Fabales</taxon>
        <taxon>Fabaceae</taxon>
        <taxon>Papilionoideae</taxon>
        <taxon>50 kb inversion clade</taxon>
        <taxon>NPAAA clade</taxon>
        <taxon>indigoferoid/millettioid clade</taxon>
        <taxon>Phaseoleae</taxon>
        <taxon>Sphenostylis</taxon>
    </lineage>
</organism>
<accession>A0AA86S547</accession>
<dbReference type="Gramene" id="rna-AYBTSS11_LOCUS10663">
    <property type="protein sequence ID" value="CAJ1942095.1"/>
    <property type="gene ID" value="gene-AYBTSS11_LOCUS10663"/>
</dbReference>
<reference evidence="1" key="1">
    <citation type="submission" date="2023-10" db="EMBL/GenBank/DDBJ databases">
        <authorList>
            <person name="Domelevo Entfellner J.-B."/>
        </authorList>
    </citation>
    <scope>NUCLEOTIDE SEQUENCE</scope>
</reference>
<dbReference type="AlphaFoldDB" id="A0AA86S547"/>
<name>A0AA86S547_9FABA</name>
<evidence type="ECO:0000313" key="2">
    <source>
        <dbReference type="Proteomes" id="UP001189624"/>
    </source>
</evidence>
<dbReference type="Proteomes" id="UP001189624">
    <property type="component" value="Chromosome 3"/>
</dbReference>
<protein>
    <submittedName>
        <fullName evidence="1">Uncharacterized protein</fullName>
    </submittedName>
</protein>